<reference evidence="1" key="1">
    <citation type="submission" date="2014-09" db="EMBL/GenBank/DDBJ databases">
        <authorList>
            <person name="Magalhaes I.L.F."/>
            <person name="Oliveira U."/>
            <person name="Santos F.R."/>
            <person name="Vidigal T.H.D.A."/>
            <person name="Brescovit A.D."/>
            <person name="Santos A.J."/>
        </authorList>
    </citation>
    <scope>NUCLEOTIDE SEQUENCE</scope>
    <source>
        <tissue evidence="1">Shoot tissue taken approximately 20 cm above the soil surface</tissue>
    </source>
</reference>
<dbReference type="EMBL" id="GBRH01176403">
    <property type="protein sequence ID" value="JAE21493.1"/>
    <property type="molecule type" value="Transcribed_RNA"/>
</dbReference>
<name>A0A0A9GLF2_ARUDO</name>
<sequence>MPSHAPAPMPSLPDRYGVADRYHYTPPAAPYDAGAFASYGEAYSAPKPFQYTPGSVAASYSSSQYKVSYGGPGAQPAAGSYAGYTGATGPSASGSYANYLGSGYRPAQQP</sequence>
<protein>
    <submittedName>
        <fullName evidence="1">Uncharacterized protein</fullName>
    </submittedName>
</protein>
<organism evidence="1">
    <name type="scientific">Arundo donax</name>
    <name type="common">Giant reed</name>
    <name type="synonym">Donax arundinaceus</name>
    <dbReference type="NCBI Taxonomy" id="35708"/>
    <lineage>
        <taxon>Eukaryota</taxon>
        <taxon>Viridiplantae</taxon>
        <taxon>Streptophyta</taxon>
        <taxon>Embryophyta</taxon>
        <taxon>Tracheophyta</taxon>
        <taxon>Spermatophyta</taxon>
        <taxon>Magnoliopsida</taxon>
        <taxon>Liliopsida</taxon>
        <taxon>Poales</taxon>
        <taxon>Poaceae</taxon>
        <taxon>PACMAD clade</taxon>
        <taxon>Arundinoideae</taxon>
        <taxon>Arundineae</taxon>
        <taxon>Arundo</taxon>
    </lineage>
</organism>
<accession>A0A0A9GLF2</accession>
<proteinExistence type="predicted"/>
<reference evidence="1" key="2">
    <citation type="journal article" date="2015" name="Data Brief">
        <title>Shoot transcriptome of the giant reed, Arundo donax.</title>
        <authorList>
            <person name="Barrero R.A."/>
            <person name="Guerrero F.D."/>
            <person name="Moolhuijzen P."/>
            <person name="Goolsby J.A."/>
            <person name="Tidwell J."/>
            <person name="Bellgard S.E."/>
            <person name="Bellgard M.I."/>
        </authorList>
    </citation>
    <scope>NUCLEOTIDE SEQUENCE</scope>
    <source>
        <tissue evidence="1">Shoot tissue taken approximately 20 cm above the soil surface</tissue>
    </source>
</reference>
<dbReference type="AlphaFoldDB" id="A0A0A9GLF2"/>
<evidence type="ECO:0000313" key="1">
    <source>
        <dbReference type="EMBL" id="JAE21493.1"/>
    </source>
</evidence>